<evidence type="ECO:0000256" key="11">
    <source>
        <dbReference type="ARBA" id="ARBA00023274"/>
    </source>
</evidence>
<keyword evidence="11" id="KW-0687">Ribonucleoprotein</keyword>
<dbReference type="FunFam" id="3.30.1330.30:FF:000002">
    <property type="entry name" value="NHP2-like protein 1 homolog"/>
    <property type="match status" value="2"/>
</dbReference>
<evidence type="ECO:0000256" key="4">
    <source>
        <dbReference type="ARBA" id="ARBA00022723"/>
    </source>
</evidence>
<dbReference type="GO" id="GO:0005730">
    <property type="term" value="C:nucleolus"/>
    <property type="evidence" value="ECO:0007669"/>
    <property type="project" value="UniProtKB-SubCell"/>
</dbReference>
<keyword evidence="6" id="KW-0863">Zinc-finger</keyword>
<dbReference type="GO" id="GO:0042254">
    <property type="term" value="P:ribosome biogenesis"/>
    <property type="evidence" value="ECO:0007669"/>
    <property type="project" value="InterPro"/>
</dbReference>
<comment type="similarity">
    <text evidence="2">Belongs to the eukaryotic ribosomal protein eL8 family.</text>
</comment>
<keyword evidence="7" id="KW-0862">Zinc</keyword>
<reference evidence="14 15" key="1">
    <citation type="journal article" date="2015" name="Proc. Natl. Acad. Sci. U.S.A.">
        <title>The resurrection genome of Boea hygrometrica: A blueprint for survival of dehydration.</title>
        <authorList>
            <person name="Xiao L."/>
            <person name="Yang G."/>
            <person name="Zhang L."/>
            <person name="Yang X."/>
            <person name="Zhao S."/>
            <person name="Ji Z."/>
            <person name="Zhou Q."/>
            <person name="Hu M."/>
            <person name="Wang Y."/>
            <person name="Chen M."/>
            <person name="Xu Y."/>
            <person name="Jin H."/>
            <person name="Xiao X."/>
            <person name="Hu G."/>
            <person name="Bao F."/>
            <person name="Hu Y."/>
            <person name="Wan P."/>
            <person name="Li L."/>
            <person name="Deng X."/>
            <person name="Kuang T."/>
            <person name="Xiang C."/>
            <person name="Zhu J.K."/>
            <person name="Oliver M.J."/>
            <person name="He Y."/>
        </authorList>
    </citation>
    <scope>NUCLEOTIDE SEQUENCE [LARGE SCALE GENOMIC DNA]</scope>
    <source>
        <strain evidence="15">cv. XS01</strain>
    </source>
</reference>
<dbReference type="Proteomes" id="UP000250235">
    <property type="component" value="Unassembled WGS sequence"/>
</dbReference>
<keyword evidence="8" id="KW-0694">RNA-binding</keyword>
<dbReference type="InterPro" id="IPR003604">
    <property type="entry name" value="Matrin/U1-like-C_Znf_C2H2"/>
</dbReference>
<evidence type="ECO:0000256" key="12">
    <source>
        <dbReference type="SAM" id="MobiDB-lite"/>
    </source>
</evidence>
<dbReference type="InterPro" id="IPR002415">
    <property type="entry name" value="H/ACA_rnp_Nhp2-like"/>
</dbReference>
<dbReference type="SUPFAM" id="SSF55315">
    <property type="entry name" value="L30e-like"/>
    <property type="match status" value="2"/>
</dbReference>
<dbReference type="CDD" id="cd21104">
    <property type="entry name" value="SNU13"/>
    <property type="match status" value="1"/>
</dbReference>
<accession>A0A2Z7AVW8</accession>
<dbReference type="PANTHER" id="PTHR47444">
    <property type="entry name" value="EXPRESSED PROTEIN"/>
    <property type="match status" value="1"/>
</dbReference>
<evidence type="ECO:0000313" key="15">
    <source>
        <dbReference type="Proteomes" id="UP000250235"/>
    </source>
</evidence>
<dbReference type="Pfam" id="PF01248">
    <property type="entry name" value="Ribosomal_L7Ae"/>
    <property type="match status" value="2"/>
</dbReference>
<dbReference type="InterPro" id="IPR022755">
    <property type="entry name" value="Znf_C2H2_jaz"/>
</dbReference>
<dbReference type="SUPFAM" id="SSF57667">
    <property type="entry name" value="beta-beta-alpha zinc fingers"/>
    <property type="match status" value="1"/>
</dbReference>
<evidence type="ECO:0000256" key="6">
    <source>
        <dbReference type="ARBA" id="ARBA00022771"/>
    </source>
</evidence>
<dbReference type="GO" id="GO:0008380">
    <property type="term" value="P:RNA splicing"/>
    <property type="evidence" value="ECO:0007669"/>
    <property type="project" value="UniProtKB-KW"/>
</dbReference>
<comment type="subcellular location">
    <subcellularLocation>
        <location evidence="1">Nucleus</location>
        <location evidence="1">Nucleolus</location>
    </subcellularLocation>
</comment>
<keyword evidence="10" id="KW-0539">Nucleus</keyword>
<dbReference type="InterPro" id="IPR029064">
    <property type="entry name" value="Ribosomal_eL30-like_sf"/>
</dbReference>
<dbReference type="Gene3D" id="3.30.1330.30">
    <property type="match status" value="2"/>
</dbReference>
<gene>
    <name evidence="14" type="ORF">F511_13919</name>
</gene>
<keyword evidence="15" id="KW-1185">Reference proteome</keyword>
<dbReference type="InterPro" id="IPR013087">
    <property type="entry name" value="Znf_C2H2_type"/>
</dbReference>
<dbReference type="OrthoDB" id="24683at2759"/>
<evidence type="ECO:0000313" key="14">
    <source>
        <dbReference type="EMBL" id="KZV26041.1"/>
    </source>
</evidence>
<keyword evidence="9" id="KW-0508">mRNA splicing</keyword>
<dbReference type="PROSITE" id="PS01082">
    <property type="entry name" value="RIBOSOMAL_L7AE"/>
    <property type="match status" value="2"/>
</dbReference>
<evidence type="ECO:0000256" key="3">
    <source>
        <dbReference type="ARBA" id="ARBA00022664"/>
    </source>
</evidence>
<dbReference type="InterPro" id="IPR004038">
    <property type="entry name" value="Ribosomal_eL8/eL30/eS12/Gad45"/>
</dbReference>
<dbReference type="InterPro" id="IPR036236">
    <property type="entry name" value="Znf_C2H2_sf"/>
</dbReference>
<dbReference type="AlphaFoldDB" id="A0A2Z7AVW8"/>
<keyword evidence="4" id="KW-0479">Metal-binding</keyword>
<organism evidence="14 15">
    <name type="scientific">Dorcoceras hygrometricum</name>
    <dbReference type="NCBI Taxonomy" id="472368"/>
    <lineage>
        <taxon>Eukaryota</taxon>
        <taxon>Viridiplantae</taxon>
        <taxon>Streptophyta</taxon>
        <taxon>Embryophyta</taxon>
        <taxon>Tracheophyta</taxon>
        <taxon>Spermatophyta</taxon>
        <taxon>Magnoliopsida</taxon>
        <taxon>eudicotyledons</taxon>
        <taxon>Gunneridae</taxon>
        <taxon>Pentapetalae</taxon>
        <taxon>asterids</taxon>
        <taxon>lamiids</taxon>
        <taxon>Lamiales</taxon>
        <taxon>Gesneriaceae</taxon>
        <taxon>Didymocarpoideae</taxon>
        <taxon>Trichosporeae</taxon>
        <taxon>Loxocarpinae</taxon>
        <taxon>Dorcoceras</taxon>
    </lineage>
</organism>
<dbReference type="Gene3D" id="3.30.160.60">
    <property type="entry name" value="Classic Zinc Finger"/>
    <property type="match status" value="1"/>
</dbReference>
<name>A0A2Z7AVW8_9LAMI</name>
<dbReference type="PRINTS" id="PR00883">
    <property type="entry name" value="NUCLEARHMG"/>
</dbReference>
<evidence type="ECO:0000256" key="7">
    <source>
        <dbReference type="ARBA" id="ARBA00022833"/>
    </source>
</evidence>
<dbReference type="EMBL" id="KV011790">
    <property type="protein sequence ID" value="KZV26041.1"/>
    <property type="molecule type" value="Genomic_DNA"/>
</dbReference>
<dbReference type="PRINTS" id="PR00881">
    <property type="entry name" value="L7ARS6FAMILY"/>
</dbReference>
<evidence type="ECO:0000256" key="1">
    <source>
        <dbReference type="ARBA" id="ARBA00004604"/>
    </source>
</evidence>
<keyword evidence="5" id="KW-0747">Spliceosome</keyword>
<dbReference type="PANTHER" id="PTHR47444:SF1">
    <property type="entry name" value="EXPRESSED PROTEIN"/>
    <property type="match status" value="1"/>
</dbReference>
<evidence type="ECO:0000259" key="13">
    <source>
        <dbReference type="PROSITE" id="PS00028"/>
    </source>
</evidence>
<evidence type="ECO:0000256" key="8">
    <source>
        <dbReference type="ARBA" id="ARBA00022884"/>
    </source>
</evidence>
<dbReference type="InterPro" id="IPR018492">
    <property type="entry name" value="Ribosomal_eL8/Nhp2"/>
</dbReference>
<evidence type="ECO:0000256" key="10">
    <source>
        <dbReference type="ARBA" id="ARBA00023242"/>
    </source>
</evidence>
<feature type="region of interest" description="Disordered" evidence="12">
    <location>
        <begin position="1"/>
        <end position="21"/>
    </location>
</feature>
<dbReference type="GO" id="GO:0008270">
    <property type="term" value="F:zinc ion binding"/>
    <property type="evidence" value="ECO:0007669"/>
    <property type="project" value="UniProtKB-KW"/>
</dbReference>
<evidence type="ECO:0000256" key="5">
    <source>
        <dbReference type="ARBA" id="ARBA00022728"/>
    </source>
</evidence>
<proteinExistence type="inferred from homology"/>
<dbReference type="Pfam" id="PF12171">
    <property type="entry name" value="zf-C2H2_jaz"/>
    <property type="match status" value="1"/>
</dbReference>
<evidence type="ECO:0000256" key="2">
    <source>
        <dbReference type="ARBA" id="ARBA00007337"/>
    </source>
</evidence>
<keyword evidence="3" id="KW-0507">mRNA processing</keyword>
<feature type="domain" description="C2H2-type" evidence="13">
    <location>
        <begin position="61"/>
        <end position="83"/>
    </location>
</feature>
<dbReference type="SMART" id="SM00451">
    <property type="entry name" value="ZnF_U1"/>
    <property type="match status" value="1"/>
</dbReference>
<sequence>MGGKCPHRSVKKRRYSHKTSRRTKFLLKGDDAVYDELQKAEGDRKLLPVDENLPGMGQYYCLHCDRYFANTSVRDEHFKTKRHKKRLKLMAGPAPHTQLDADLAAGVSIRVGRTGEAVNPKAYPLADAQLTITIMDLVQQAANYKQLKKGANEATKTLNRGISEFIVMAADTEPLEILLHLPLLAEDKNVPYVFVPSKQALGRASGVTRPVIACSVTSNEGSQLKSQIQQLKTLNRGISEFIVMAGDTEPLEILLHLPLLAEDKNVPYVFVPSKQALGRACGVTRPVIACSVTSNEGSQLKSQIQQLKDAIEKLLI</sequence>
<dbReference type="GO" id="GO:0006397">
    <property type="term" value="P:mRNA processing"/>
    <property type="evidence" value="ECO:0007669"/>
    <property type="project" value="UniProtKB-KW"/>
</dbReference>
<protein>
    <recommendedName>
        <fullName evidence="13">C2H2-type domain-containing protein</fullName>
    </recommendedName>
</protein>
<dbReference type="GO" id="GO:0003723">
    <property type="term" value="F:RNA binding"/>
    <property type="evidence" value="ECO:0007669"/>
    <property type="project" value="UniProtKB-KW"/>
</dbReference>
<dbReference type="InterPro" id="IPR004037">
    <property type="entry name" value="Ribosomal_eL8-like_CS"/>
</dbReference>
<dbReference type="GO" id="GO:0005681">
    <property type="term" value="C:spliceosomal complex"/>
    <property type="evidence" value="ECO:0007669"/>
    <property type="project" value="UniProtKB-KW"/>
</dbReference>
<evidence type="ECO:0000256" key="9">
    <source>
        <dbReference type="ARBA" id="ARBA00023187"/>
    </source>
</evidence>
<dbReference type="PROSITE" id="PS00028">
    <property type="entry name" value="ZINC_FINGER_C2H2_1"/>
    <property type="match status" value="1"/>
</dbReference>